<keyword evidence="1" id="KW-0812">Transmembrane</keyword>
<keyword evidence="1" id="KW-0472">Membrane</keyword>
<dbReference type="Proteomes" id="UP001611263">
    <property type="component" value="Unassembled WGS sequence"/>
</dbReference>
<gene>
    <name evidence="2" type="ORF">ACH4WX_22730</name>
</gene>
<accession>A0ABW7TR74</accession>
<protein>
    <submittedName>
        <fullName evidence="2">Uncharacterized protein</fullName>
    </submittedName>
</protein>
<name>A0ABW7TR74_9NOCA</name>
<comment type="caution">
    <text evidence="2">The sequence shown here is derived from an EMBL/GenBank/DDBJ whole genome shotgun (WGS) entry which is preliminary data.</text>
</comment>
<dbReference type="EMBL" id="JBIRUQ010000005">
    <property type="protein sequence ID" value="MFI1463542.1"/>
    <property type="molecule type" value="Genomic_DNA"/>
</dbReference>
<feature type="transmembrane region" description="Helical" evidence="1">
    <location>
        <begin position="68"/>
        <end position="87"/>
    </location>
</feature>
<proteinExistence type="predicted"/>
<evidence type="ECO:0000256" key="1">
    <source>
        <dbReference type="SAM" id="Phobius"/>
    </source>
</evidence>
<evidence type="ECO:0000313" key="2">
    <source>
        <dbReference type="EMBL" id="MFI1463542.1"/>
    </source>
</evidence>
<feature type="transmembrane region" description="Helical" evidence="1">
    <location>
        <begin position="94"/>
        <end position="115"/>
    </location>
</feature>
<organism evidence="2 3">
    <name type="scientific">Nocardia carnea</name>
    <dbReference type="NCBI Taxonomy" id="37328"/>
    <lineage>
        <taxon>Bacteria</taxon>
        <taxon>Bacillati</taxon>
        <taxon>Actinomycetota</taxon>
        <taxon>Actinomycetes</taxon>
        <taxon>Mycobacteriales</taxon>
        <taxon>Nocardiaceae</taxon>
        <taxon>Nocardia</taxon>
    </lineage>
</organism>
<dbReference type="RefSeq" id="WP_033243163.1">
    <property type="nucleotide sequence ID" value="NZ_JBIRUQ010000005.1"/>
</dbReference>
<reference evidence="2 3" key="1">
    <citation type="submission" date="2024-10" db="EMBL/GenBank/DDBJ databases">
        <title>The Natural Products Discovery Center: Release of the First 8490 Sequenced Strains for Exploring Actinobacteria Biosynthetic Diversity.</title>
        <authorList>
            <person name="Kalkreuter E."/>
            <person name="Kautsar S.A."/>
            <person name="Yang D."/>
            <person name="Bader C.D."/>
            <person name="Teijaro C.N."/>
            <person name="Fluegel L."/>
            <person name="Davis C.M."/>
            <person name="Simpson J.R."/>
            <person name="Lauterbach L."/>
            <person name="Steele A.D."/>
            <person name="Gui C."/>
            <person name="Meng S."/>
            <person name="Li G."/>
            <person name="Viehrig K."/>
            <person name="Ye F."/>
            <person name="Su P."/>
            <person name="Kiefer A.F."/>
            <person name="Nichols A."/>
            <person name="Cepeda A.J."/>
            <person name="Yan W."/>
            <person name="Fan B."/>
            <person name="Jiang Y."/>
            <person name="Adhikari A."/>
            <person name="Zheng C.-J."/>
            <person name="Schuster L."/>
            <person name="Cowan T.M."/>
            <person name="Smanski M.J."/>
            <person name="Chevrette M.G."/>
            <person name="De Carvalho L.P.S."/>
            <person name="Shen B."/>
        </authorList>
    </citation>
    <scope>NUCLEOTIDE SEQUENCE [LARGE SCALE GENOMIC DNA]</scope>
    <source>
        <strain evidence="2 3">NPDC020568</strain>
    </source>
</reference>
<keyword evidence="3" id="KW-1185">Reference proteome</keyword>
<keyword evidence="1" id="KW-1133">Transmembrane helix</keyword>
<evidence type="ECO:0000313" key="3">
    <source>
        <dbReference type="Proteomes" id="UP001611263"/>
    </source>
</evidence>
<sequence>MMGRSDDPAAQWLRETEAAMRSIERSVLGEMFLSWRLKLLLSAAAVGLFVSVVAAASAATAAERPLLPVVSLFTSGVVVVSTLGGTVARRFSCVCFNAFAAGVGVMLSVLAFWVLRTGGVHSGTGWFGTATVCEAVLLVRWSGAALTPLADSQPDCRAARNAGSGTTGRRAEGW</sequence>